<evidence type="ECO:0000313" key="1">
    <source>
        <dbReference type="EMBL" id="MFC7322803.1"/>
    </source>
</evidence>
<reference evidence="2" key="1">
    <citation type="journal article" date="2019" name="Int. J. Syst. Evol. Microbiol.">
        <title>The Global Catalogue of Microorganisms (GCM) 10K type strain sequencing project: providing services to taxonomists for standard genome sequencing and annotation.</title>
        <authorList>
            <consortium name="The Broad Institute Genomics Platform"/>
            <consortium name="The Broad Institute Genome Sequencing Center for Infectious Disease"/>
            <person name="Wu L."/>
            <person name="Ma J."/>
        </authorList>
    </citation>
    <scope>NUCLEOTIDE SEQUENCE [LARGE SCALE GENOMIC DNA]</scope>
    <source>
        <strain evidence="2">CCUG 73951</strain>
    </source>
</reference>
<accession>A0ABW2K9N2</accession>
<dbReference type="EMBL" id="JBHTBY010000017">
    <property type="protein sequence ID" value="MFC7322803.1"/>
    <property type="molecule type" value="Genomic_DNA"/>
</dbReference>
<dbReference type="Proteomes" id="UP001596494">
    <property type="component" value="Unassembled WGS sequence"/>
</dbReference>
<protein>
    <recommendedName>
        <fullName evidence="3">Methyltransferase small domain-containing protein</fullName>
    </recommendedName>
</protein>
<dbReference type="SUPFAM" id="SSF53335">
    <property type="entry name" value="S-adenosyl-L-methionine-dependent methyltransferases"/>
    <property type="match status" value="1"/>
</dbReference>
<name>A0ABW2K9N2_9BACI</name>
<dbReference type="InterPro" id="IPR029063">
    <property type="entry name" value="SAM-dependent_MTases_sf"/>
</dbReference>
<dbReference type="RefSeq" id="WP_289215164.1">
    <property type="nucleotide sequence ID" value="NZ_JAPVRC010000002.1"/>
</dbReference>
<proteinExistence type="predicted"/>
<sequence>MTILTIALIGAMILIVLLVLIDSARNGITPTPTTNKEKNAALQIAQPMNPSTIADLGAGFGTMAFSLAEQFPDAKVTAYETATIPWLFLKIRKIVQPRKNVIIKKTDFMNEQLYTYDLLYTYLYPKAMDRLQIKLQHEPTTLISNCFAMPDWNPSLIWPVESKVTYGSIYLYRRNPTSFPPIS</sequence>
<evidence type="ECO:0000313" key="2">
    <source>
        <dbReference type="Proteomes" id="UP001596494"/>
    </source>
</evidence>
<evidence type="ECO:0008006" key="3">
    <source>
        <dbReference type="Google" id="ProtNLM"/>
    </source>
</evidence>
<dbReference type="Gene3D" id="3.40.50.150">
    <property type="entry name" value="Vaccinia Virus protein VP39"/>
    <property type="match status" value="1"/>
</dbReference>
<comment type="caution">
    <text evidence="1">The sequence shown here is derived from an EMBL/GenBank/DDBJ whole genome shotgun (WGS) entry which is preliminary data.</text>
</comment>
<organism evidence="1 2">
    <name type="scientific">Halobacillus campisalis</name>
    <dbReference type="NCBI Taxonomy" id="435909"/>
    <lineage>
        <taxon>Bacteria</taxon>
        <taxon>Bacillati</taxon>
        <taxon>Bacillota</taxon>
        <taxon>Bacilli</taxon>
        <taxon>Bacillales</taxon>
        <taxon>Bacillaceae</taxon>
        <taxon>Halobacillus</taxon>
    </lineage>
</organism>
<gene>
    <name evidence="1" type="ORF">ACFQMN_18210</name>
</gene>
<keyword evidence="2" id="KW-1185">Reference proteome</keyword>